<feature type="compositionally biased region" description="Basic residues" evidence="1">
    <location>
        <begin position="267"/>
        <end position="288"/>
    </location>
</feature>
<evidence type="ECO:0000313" key="2">
    <source>
        <dbReference type="EMBL" id="CAH7665802.1"/>
    </source>
</evidence>
<evidence type="ECO:0000313" key="3">
    <source>
        <dbReference type="Proteomes" id="UP001153365"/>
    </source>
</evidence>
<accession>A0AAV0ADY1</accession>
<sequence>MPYFPFSISIKAAAVALSWAQGEDAPEILGLGFRRQDLEEASSRTDDKVSPLLPPIEIEKEVLYGLPNFSALPLYCSMKQTRSDILSQGSIDDCCSNTWSRTITSSPESQLSSYARPSSYGYSPALTESSGASTEGTFDEENFPCHKSQAFSSSWIKELTSERPILSDDEDIYVTKIEILDQKSSQSIEDPDYIKLFKYRQNRKSLRSCEKYLPKLQSIEEEDYFYSCLPTNFRIVTYTVCQSGVLPSVFEDDSENEEKGDEQRSFRSLRWRSKKLKSKQKIQNRQRARSQPPNALVSIMRKNSRKSLHD</sequence>
<protein>
    <submittedName>
        <fullName evidence="2">Expressed protein</fullName>
    </submittedName>
</protein>
<feature type="region of interest" description="Disordered" evidence="1">
    <location>
        <begin position="252"/>
        <end position="310"/>
    </location>
</feature>
<evidence type="ECO:0000256" key="1">
    <source>
        <dbReference type="SAM" id="MobiDB-lite"/>
    </source>
</evidence>
<keyword evidence="3" id="KW-1185">Reference proteome</keyword>
<dbReference type="Proteomes" id="UP001153365">
    <property type="component" value="Unassembled WGS sequence"/>
</dbReference>
<name>A0AAV0ADY1_PHAPC</name>
<proteinExistence type="predicted"/>
<comment type="caution">
    <text evidence="2">The sequence shown here is derived from an EMBL/GenBank/DDBJ whole genome shotgun (WGS) entry which is preliminary data.</text>
</comment>
<gene>
    <name evidence="2" type="ORF">PPACK8108_LOCUS89</name>
</gene>
<dbReference type="AlphaFoldDB" id="A0AAV0ADY1"/>
<dbReference type="EMBL" id="CALTRL010000007">
    <property type="protein sequence ID" value="CAH7665802.1"/>
    <property type="molecule type" value="Genomic_DNA"/>
</dbReference>
<organism evidence="2 3">
    <name type="scientific">Phakopsora pachyrhizi</name>
    <name type="common">Asian soybean rust disease fungus</name>
    <dbReference type="NCBI Taxonomy" id="170000"/>
    <lineage>
        <taxon>Eukaryota</taxon>
        <taxon>Fungi</taxon>
        <taxon>Dikarya</taxon>
        <taxon>Basidiomycota</taxon>
        <taxon>Pucciniomycotina</taxon>
        <taxon>Pucciniomycetes</taxon>
        <taxon>Pucciniales</taxon>
        <taxon>Phakopsoraceae</taxon>
        <taxon>Phakopsora</taxon>
    </lineage>
</organism>
<reference evidence="2" key="1">
    <citation type="submission" date="2022-06" db="EMBL/GenBank/DDBJ databases">
        <authorList>
            <consortium name="SYNGENTA / RWTH Aachen University"/>
        </authorList>
    </citation>
    <scope>NUCLEOTIDE SEQUENCE</scope>
</reference>